<feature type="region of interest" description="Disordered" evidence="2">
    <location>
        <begin position="48"/>
        <end position="98"/>
    </location>
</feature>
<dbReference type="Gene3D" id="1.10.246.220">
    <property type="match status" value="1"/>
</dbReference>
<feature type="compositionally biased region" description="Pro residues" evidence="2">
    <location>
        <begin position="179"/>
        <end position="194"/>
    </location>
</feature>
<dbReference type="InterPro" id="IPR052450">
    <property type="entry name" value="TRBD-Containing_Protein"/>
</dbReference>
<feature type="compositionally biased region" description="Polar residues" evidence="2">
    <location>
        <begin position="248"/>
        <end position="259"/>
    </location>
</feature>
<feature type="compositionally biased region" description="Basic and acidic residues" evidence="2">
    <location>
        <begin position="292"/>
        <end position="302"/>
    </location>
</feature>
<dbReference type="Proteomes" id="UP000242519">
    <property type="component" value="Unassembled WGS sequence"/>
</dbReference>
<comment type="caution">
    <text evidence="5">The sequence shown here is derived from an EMBL/GenBank/DDBJ whole genome shotgun (WGS) entry which is preliminary data.</text>
</comment>
<feature type="compositionally biased region" description="Basic and acidic residues" evidence="2">
    <location>
        <begin position="233"/>
        <end position="246"/>
    </location>
</feature>
<keyword evidence="1" id="KW-0539">Nucleus</keyword>
<feature type="compositionally biased region" description="Basic and acidic residues" evidence="2">
    <location>
        <begin position="48"/>
        <end position="57"/>
    </location>
</feature>
<feature type="region of interest" description="Disordered" evidence="2">
    <location>
        <begin position="129"/>
        <end position="167"/>
    </location>
</feature>
<sequence length="616" mass="69019">MDTSLAWNYDNKYIAPRMLENRNSKDLLEPGVWTPLEETERQLLPKLHEPYTVRLSDRPIPLEPDASTGNGEREPSLQSHSTNRHSHARPIPPADDRTFKSIDVMCSYGDSKAERGVTSRQDLQSILEPSAESMGSSSLGGPSPRSNKTESGKKEDFVQLPQLPQPLRKPLQKPLIPPMFAPLHQPPEPPPKPMGPIAASSFYDSHGRNSLNIVLPQSQVPDINVRVDLAHESEHNETDGLSRPESGKSPNHVPSQAQASEVLRTDQPNSYKAGQCEMIILGQQKPKQVRKRNPEKPRRPWTDLESDALIKGVSQYGLGVWSEILSDTALRDIFAAKSRTSTDLKDRWRTLCPRELRTGSTAQITIWAEEHVANNKQQLSNNPSTMTTPSSGDTVEFPSTKTSEHKQKGRRSQQKTMEDVKKLGIVGPLKPSGRRERIEFTAEEDKAILEGFYCHGAQWAAIQKDHRFNLQKRQPTDLRDRMRNKYPHLIGQSKKRGCSTKQYSTQGRKKSPRTEQPPLPASAANTFLPDIRALMSQPMDQLPDLWVFDQPWLEAESAEPIGENGLSGNVRQDYTAINSIISSSSDMELGQINALQNFNSMSQNEGHMGEMSESSF</sequence>
<dbReference type="SMART" id="SM00717">
    <property type="entry name" value="SANT"/>
    <property type="match status" value="2"/>
</dbReference>
<feature type="region of interest" description="Disordered" evidence="2">
    <location>
        <begin position="233"/>
        <end position="265"/>
    </location>
</feature>
<keyword evidence="5" id="KW-0238">DNA-binding</keyword>
<dbReference type="PROSITE" id="PS50090">
    <property type="entry name" value="MYB_LIKE"/>
    <property type="match status" value="1"/>
</dbReference>
<dbReference type="EMBL" id="MZNU01000036">
    <property type="protein sequence ID" value="OWP06721.1"/>
    <property type="molecule type" value="Genomic_DNA"/>
</dbReference>
<dbReference type="SUPFAM" id="SSF46689">
    <property type="entry name" value="Homeodomain-like"/>
    <property type="match status" value="2"/>
</dbReference>
<feature type="domain" description="HTH myb-type" evidence="4">
    <location>
        <begin position="293"/>
        <end position="356"/>
    </location>
</feature>
<protein>
    <submittedName>
        <fullName evidence="5">MYB DNA-binding domain-containing protein</fullName>
    </submittedName>
</protein>
<dbReference type="OrthoDB" id="608866at2759"/>
<dbReference type="Gene3D" id="1.10.10.60">
    <property type="entry name" value="Homeodomain-like"/>
    <property type="match status" value="1"/>
</dbReference>
<organism evidence="5 6">
    <name type="scientific">Diplocarpon coronariae</name>
    <dbReference type="NCBI Taxonomy" id="2795749"/>
    <lineage>
        <taxon>Eukaryota</taxon>
        <taxon>Fungi</taxon>
        <taxon>Dikarya</taxon>
        <taxon>Ascomycota</taxon>
        <taxon>Pezizomycotina</taxon>
        <taxon>Leotiomycetes</taxon>
        <taxon>Helotiales</taxon>
        <taxon>Drepanopezizaceae</taxon>
        <taxon>Diplocarpon</taxon>
    </lineage>
</organism>
<dbReference type="InParanoid" id="A0A218ZF56"/>
<feature type="region of interest" description="Disordered" evidence="2">
    <location>
        <begin position="179"/>
        <end position="203"/>
    </location>
</feature>
<feature type="domain" description="Myb-like" evidence="3">
    <location>
        <begin position="293"/>
        <end position="352"/>
    </location>
</feature>
<dbReference type="PANTHER" id="PTHR46734:SF1">
    <property type="entry name" value="TELOMERIC REPEAT-BINDING FACTOR 1"/>
    <property type="match status" value="1"/>
</dbReference>
<feature type="compositionally biased region" description="Basic and acidic residues" evidence="2">
    <location>
        <begin position="147"/>
        <end position="157"/>
    </location>
</feature>
<dbReference type="AlphaFoldDB" id="A0A218ZF56"/>
<feature type="region of interest" description="Disordered" evidence="2">
    <location>
        <begin position="376"/>
        <end position="416"/>
    </location>
</feature>
<feature type="compositionally biased region" description="Low complexity" evidence="2">
    <location>
        <begin position="380"/>
        <end position="391"/>
    </location>
</feature>
<evidence type="ECO:0000313" key="5">
    <source>
        <dbReference type="EMBL" id="OWP06721.1"/>
    </source>
</evidence>
<feature type="region of interest" description="Disordered" evidence="2">
    <location>
        <begin position="490"/>
        <end position="521"/>
    </location>
</feature>
<dbReference type="PROSITE" id="PS51294">
    <property type="entry name" value="HTH_MYB"/>
    <property type="match status" value="1"/>
</dbReference>
<dbReference type="InterPro" id="IPR017930">
    <property type="entry name" value="Myb_dom"/>
</dbReference>
<evidence type="ECO:0000259" key="4">
    <source>
        <dbReference type="PROSITE" id="PS51294"/>
    </source>
</evidence>
<dbReference type="Pfam" id="PF00249">
    <property type="entry name" value="Myb_DNA-binding"/>
    <property type="match status" value="1"/>
</dbReference>
<dbReference type="STRING" id="503106.A0A218ZF56"/>
<evidence type="ECO:0000256" key="2">
    <source>
        <dbReference type="SAM" id="MobiDB-lite"/>
    </source>
</evidence>
<evidence type="ECO:0000313" key="6">
    <source>
        <dbReference type="Proteomes" id="UP000242519"/>
    </source>
</evidence>
<gene>
    <name evidence="5" type="ORF">B2J93_14</name>
</gene>
<dbReference type="CDD" id="cd11660">
    <property type="entry name" value="SANT_TRF"/>
    <property type="match status" value="1"/>
</dbReference>
<proteinExistence type="predicted"/>
<keyword evidence="6" id="KW-1185">Reference proteome</keyword>
<name>A0A218ZF56_9HELO</name>
<feature type="region of interest" description="Disordered" evidence="2">
    <location>
        <begin position="282"/>
        <end position="303"/>
    </location>
</feature>
<dbReference type="GO" id="GO:0003677">
    <property type="term" value="F:DNA binding"/>
    <property type="evidence" value="ECO:0007669"/>
    <property type="project" value="UniProtKB-KW"/>
</dbReference>
<accession>A0A218ZF56</accession>
<dbReference type="CDD" id="cd00167">
    <property type="entry name" value="SANT"/>
    <property type="match status" value="1"/>
</dbReference>
<dbReference type="PANTHER" id="PTHR46734">
    <property type="entry name" value="TELOMERIC REPEAT-BINDING FACTOR 1 TERF1"/>
    <property type="match status" value="1"/>
</dbReference>
<reference evidence="5 6" key="1">
    <citation type="submission" date="2017-04" db="EMBL/GenBank/DDBJ databases">
        <title>Draft genome sequence of Marssonina coronaria NL1: causal agent of apple blotch.</title>
        <authorList>
            <person name="Cheng Q."/>
        </authorList>
    </citation>
    <scope>NUCLEOTIDE SEQUENCE [LARGE SCALE GENOMIC DNA]</scope>
    <source>
        <strain evidence="5 6">NL1</strain>
    </source>
</reference>
<dbReference type="InterPro" id="IPR001005">
    <property type="entry name" value="SANT/Myb"/>
</dbReference>
<feature type="compositionally biased region" description="Low complexity" evidence="2">
    <location>
        <begin position="133"/>
        <end position="146"/>
    </location>
</feature>
<evidence type="ECO:0000256" key="1">
    <source>
        <dbReference type="ARBA" id="ARBA00023242"/>
    </source>
</evidence>
<dbReference type="InterPro" id="IPR009057">
    <property type="entry name" value="Homeodomain-like_sf"/>
</dbReference>
<evidence type="ECO:0000259" key="3">
    <source>
        <dbReference type="PROSITE" id="PS50090"/>
    </source>
</evidence>